<sequence>MSYVNVKNHRSFDGLMKELFNEFPAVVSKTMREDILHFPPVNIIETTEGFKLSLSVPGFEKTDFAVKLDNNILQVSASKKAVENVETEKFVRNEFSVKSFKRSFTLNEKIDADQITAQYENGILNINLMKKAPINSTVKEISII</sequence>
<dbReference type="PROSITE" id="PS01031">
    <property type="entry name" value="SHSP"/>
    <property type="match status" value="1"/>
</dbReference>
<accession>A0ABV8QPK1</accession>
<reference evidence="5" key="1">
    <citation type="journal article" date="2019" name="Int. J. Syst. Evol. Microbiol.">
        <title>The Global Catalogue of Microorganisms (GCM) 10K type strain sequencing project: providing services to taxonomists for standard genome sequencing and annotation.</title>
        <authorList>
            <consortium name="The Broad Institute Genomics Platform"/>
            <consortium name="The Broad Institute Genome Sequencing Center for Infectious Disease"/>
            <person name="Wu L."/>
            <person name="Ma J."/>
        </authorList>
    </citation>
    <scope>NUCLEOTIDE SEQUENCE [LARGE SCALE GENOMIC DNA]</scope>
    <source>
        <strain evidence="5">CECT 8289</strain>
    </source>
</reference>
<gene>
    <name evidence="4" type="ORF">ACFOWM_02145</name>
</gene>
<dbReference type="InterPro" id="IPR002068">
    <property type="entry name" value="A-crystallin/Hsp20_dom"/>
</dbReference>
<dbReference type="PANTHER" id="PTHR11527">
    <property type="entry name" value="HEAT-SHOCK PROTEIN 20 FAMILY MEMBER"/>
    <property type="match status" value="1"/>
</dbReference>
<dbReference type="InterPro" id="IPR008978">
    <property type="entry name" value="HSP20-like_chaperone"/>
</dbReference>
<dbReference type="CDD" id="cd06464">
    <property type="entry name" value="ACD_sHsps-like"/>
    <property type="match status" value="1"/>
</dbReference>
<dbReference type="InterPro" id="IPR031107">
    <property type="entry name" value="Small_HSP"/>
</dbReference>
<dbReference type="SUPFAM" id="SSF49764">
    <property type="entry name" value="HSP20-like chaperones"/>
    <property type="match status" value="1"/>
</dbReference>
<feature type="domain" description="SHSP" evidence="3">
    <location>
        <begin position="32"/>
        <end position="144"/>
    </location>
</feature>
<name>A0ABV8QPK1_9BACT</name>
<protein>
    <submittedName>
        <fullName evidence="4">Hsp20/alpha crystallin family protein</fullName>
    </submittedName>
</protein>
<keyword evidence="5" id="KW-1185">Reference proteome</keyword>
<dbReference type="Proteomes" id="UP001595907">
    <property type="component" value="Unassembled WGS sequence"/>
</dbReference>
<dbReference type="RefSeq" id="WP_379706438.1">
    <property type="nucleotide sequence ID" value="NZ_JBHSCZ010000001.1"/>
</dbReference>
<evidence type="ECO:0000259" key="3">
    <source>
        <dbReference type="PROSITE" id="PS01031"/>
    </source>
</evidence>
<evidence type="ECO:0000313" key="4">
    <source>
        <dbReference type="EMBL" id="MFC4261667.1"/>
    </source>
</evidence>
<evidence type="ECO:0000256" key="1">
    <source>
        <dbReference type="PROSITE-ProRule" id="PRU00285"/>
    </source>
</evidence>
<comment type="similarity">
    <text evidence="1 2">Belongs to the small heat shock protein (HSP20) family.</text>
</comment>
<evidence type="ECO:0000256" key="2">
    <source>
        <dbReference type="RuleBase" id="RU003616"/>
    </source>
</evidence>
<proteinExistence type="inferred from homology"/>
<dbReference type="Gene3D" id="2.60.40.790">
    <property type="match status" value="1"/>
</dbReference>
<dbReference type="EMBL" id="JBHSCZ010000001">
    <property type="protein sequence ID" value="MFC4261667.1"/>
    <property type="molecule type" value="Genomic_DNA"/>
</dbReference>
<organism evidence="4 5">
    <name type="scientific">Ferruginibacter yonginensis</name>
    <dbReference type="NCBI Taxonomy" id="1310416"/>
    <lineage>
        <taxon>Bacteria</taxon>
        <taxon>Pseudomonadati</taxon>
        <taxon>Bacteroidota</taxon>
        <taxon>Chitinophagia</taxon>
        <taxon>Chitinophagales</taxon>
        <taxon>Chitinophagaceae</taxon>
        <taxon>Ferruginibacter</taxon>
    </lineage>
</organism>
<comment type="caution">
    <text evidence="4">The sequence shown here is derived from an EMBL/GenBank/DDBJ whole genome shotgun (WGS) entry which is preliminary data.</text>
</comment>
<dbReference type="Pfam" id="PF00011">
    <property type="entry name" value="HSP20"/>
    <property type="match status" value="1"/>
</dbReference>
<evidence type="ECO:0000313" key="5">
    <source>
        <dbReference type="Proteomes" id="UP001595907"/>
    </source>
</evidence>